<dbReference type="InterPro" id="IPR000719">
    <property type="entry name" value="Prot_kinase_dom"/>
</dbReference>
<dbReference type="Gene3D" id="3.30.200.20">
    <property type="entry name" value="Phosphorylase Kinase, domain 1"/>
    <property type="match status" value="1"/>
</dbReference>
<feature type="binding site" evidence="7">
    <location>
        <position position="37"/>
    </location>
    <ligand>
        <name>ATP</name>
        <dbReference type="ChEBI" id="CHEBI:30616"/>
    </ligand>
</feature>
<protein>
    <recommendedName>
        <fullName evidence="1">non-specific serine/threonine protein kinase</fullName>
        <ecNumber evidence="1">2.7.11.1</ecNumber>
    </recommendedName>
</protein>
<dbReference type="CDD" id="cd14014">
    <property type="entry name" value="STKc_PknB_like"/>
    <property type="match status" value="1"/>
</dbReference>
<evidence type="ECO:0000256" key="5">
    <source>
        <dbReference type="ARBA" id="ARBA00022777"/>
    </source>
</evidence>
<dbReference type="RefSeq" id="WP_157743692.1">
    <property type="nucleotide sequence ID" value="NZ_JBHLYF010000018.1"/>
</dbReference>
<dbReference type="EMBL" id="LT607751">
    <property type="protein sequence ID" value="SCG54350.1"/>
    <property type="molecule type" value="Genomic_DNA"/>
</dbReference>
<feature type="domain" description="Protein kinase" evidence="9">
    <location>
        <begin position="8"/>
        <end position="265"/>
    </location>
</feature>
<dbReference type="PANTHER" id="PTHR43289:SF6">
    <property type="entry name" value="SERINE_THREONINE-PROTEIN KINASE NEKL-3"/>
    <property type="match status" value="1"/>
</dbReference>
<proteinExistence type="predicted"/>
<keyword evidence="4 7" id="KW-0547">Nucleotide-binding</keyword>
<evidence type="ECO:0000256" key="3">
    <source>
        <dbReference type="ARBA" id="ARBA00022679"/>
    </source>
</evidence>
<dbReference type="PROSITE" id="PS50011">
    <property type="entry name" value="PROTEIN_KINASE_DOM"/>
    <property type="match status" value="1"/>
</dbReference>
<dbReference type="Gene3D" id="1.10.510.10">
    <property type="entry name" value="Transferase(Phosphotransferase) domain 1"/>
    <property type="match status" value="1"/>
</dbReference>
<dbReference type="GO" id="GO:0004674">
    <property type="term" value="F:protein serine/threonine kinase activity"/>
    <property type="evidence" value="ECO:0007669"/>
    <property type="project" value="UniProtKB-KW"/>
</dbReference>
<dbReference type="Pfam" id="PF00069">
    <property type="entry name" value="Pkinase"/>
    <property type="match status" value="1"/>
</dbReference>
<dbReference type="SMART" id="SM00220">
    <property type="entry name" value="S_TKc"/>
    <property type="match status" value="1"/>
</dbReference>
<evidence type="ECO:0000256" key="6">
    <source>
        <dbReference type="ARBA" id="ARBA00022840"/>
    </source>
</evidence>
<evidence type="ECO:0000256" key="1">
    <source>
        <dbReference type="ARBA" id="ARBA00012513"/>
    </source>
</evidence>
<evidence type="ECO:0000259" key="9">
    <source>
        <dbReference type="PROSITE" id="PS50011"/>
    </source>
</evidence>
<dbReference type="SUPFAM" id="SSF56112">
    <property type="entry name" value="Protein kinase-like (PK-like)"/>
    <property type="match status" value="1"/>
</dbReference>
<dbReference type="InterPro" id="IPR008271">
    <property type="entry name" value="Ser/Thr_kinase_AS"/>
</dbReference>
<evidence type="ECO:0000256" key="2">
    <source>
        <dbReference type="ARBA" id="ARBA00022527"/>
    </source>
</evidence>
<keyword evidence="11" id="KW-1185">Reference proteome</keyword>
<keyword evidence="5 10" id="KW-0418">Kinase</keyword>
<evidence type="ECO:0000256" key="7">
    <source>
        <dbReference type="PROSITE-ProRule" id="PRU10141"/>
    </source>
</evidence>
<keyword evidence="6 7" id="KW-0067">ATP-binding</keyword>
<evidence type="ECO:0000313" key="10">
    <source>
        <dbReference type="EMBL" id="SCG54350.1"/>
    </source>
</evidence>
<evidence type="ECO:0000256" key="8">
    <source>
        <dbReference type="SAM" id="MobiDB-lite"/>
    </source>
</evidence>
<organism evidence="10 11">
    <name type="scientific">Micromonospora siamensis</name>
    <dbReference type="NCBI Taxonomy" id="299152"/>
    <lineage>
        <taxon>Bacteria</taxon>
        <taxon>Bacillati</taxon>
        <taxon>Actinomycetota</taxon>
        <taxon>Actinomycetes</taxon>
        <taxon>Micromonosporales</taxon>
        <taxon>Micromonosporaceae</taxon>
        <taxon>Micromonospora</taxon>
    </lineage>
</organism>
<feature type="compositionally biased region" description="Polar residues" evidence="8">
    <location>
        <begin position="482"/>
        <end position="498"/>
    </location>
</feature>
<feature type="compositionally biased region" description="Low complexity" evidence="8">
    <location>
        <begin position="503"/>
        <end position="547"/>
    </location>
</feature>
<dbReference type="InterPro" id="IPR011009">
    <property type="entry name" value="Kinase-like_dom_sf"/>
</dbReference>
<dbReference type="InterPro" id="IPR017441">
    <property type="entry name" value="Protein_kinase_ATP_BS"/>
</dbReference>
<feature type="compositionally biased region" description="Pro residues" evidence="8">
    <location>
        <begin position="573"/>
        <end position="588"/>
    </location>
</feature>
<reference evidence="10 11" key="1">
    <citation type="submission" date="2016-06" db="EMBL/GenBank/DDBJ databases">
        <authorList>
            <person name="Kjaerup R.B."/>
            <person name="Dalgaard T.S."/>
            <person name="Juul-Madsen H.R."/>
        </authorList>
    </citation>
    <scope>NUCLEOTIDE SEQUENCE [LARGE SCALE GENOMIC DNA]</scope>
    <source>
        <strain evidence="10 11">DSM 45097</strain>
    </source>
</reference>
<feature type="compositionally biased region" description="Pro residues" evidence="8">
    <location>
        <begin position="548"/>
        <end position="564"/>
    </location>
</feature>
<keyword evidence="3" id="KW-0808">Transferase</keyword>
<keyword evidence="2 10" id="KW-0723">Serine/threonine-protein kinase</keyword>
<accession>A0A1C5I7P3</accession>
<dbReference type="GO" id="GO:0005524">
    <property type="term" value="F:ATP binding"/>
    <property type="evidence" value="ECO:0007669"/>
    <property type="project" value="UniProtKB-UniRule"/>
</dbReference>
<dbReference type="AlphaFoldDB" id="A0A1C5I7P3"/>
<sequence>MRTLGGRYRLVRQVGRGGSAVVWQALDQLLDRTVAVKMLVPGSTAGRGWRDAVRDEARAAARLNHPNVAAVYDYGETRLSGVRRSPFLVLEYVDGETLGDLIRRCGALGWPHAGRICAQVAAGLAAIHEAGLVHRDVKPGNVMLAAEGPKLVDLGVALAVGSPTVNSRGEVRGTPSYMAPEQLRGEPAVPACDVYALALTLTECLTGRPTGSPREDPLEMPRAHGVPEEIEGLRRRCLAPDPAERPTADTVARSLAAAAAADPVRLRPATVGRTEPRPTIAVAARGDGSGVRRAALAGALPVVLAGVVLLSQLPGSGSAKDAGSASEPGTAAFGCAVTYSSDRGNGTFGAELGLEVTGTPPTGPSMLSFRLSPGQRLAAPLDRWQSGRLVRLPVPLRSSRARVPLRGTYESRSQPAPDRFALAGVSCRRSSALVTVAEEAGPGATADDHRSNVGEPGPVRPAGRTSPPVTAAEDRDEEDTPPTRTGSAPGTVRSSASADTDRQQTAPPVPQQTTSPPASPMPQQTTTPAPQQSSGPTTPPAEESTSPPASPAPAPSSPDSPTPLPSEASDPTPTRPPDPTPTPSGEPR</sequence>
<dbReference type="PROSITE" id="PS00108">
    <property type="entry name" value="PROTEIN_KINASE_ST"/>
    <property type="match status" value="1"/>
</dbReference>
<dbReference type="Proteomes" id="UP000198210">
    <property type="component" value="Chromosome I"/>
</dbReference>
<evidence type="ECO:0000256" key="4">
    <source>
        <dbReference type="ARBA" id="ARBA00022741"/>
    </source>
</evidence>
<name>A0A1C5I7P3_9ACTN</name>
<evidence type="ECO:0000313" key="11">
    <source>
        <dbReference type="Proteomes" id="UP000198210"/>
    </source>
</evidence>
<dbReference type="PROSITE" id="PS00107">
    <property type="entry name" value="PROTEIN_KINASE_ATP"/>
    <property type="match status" value="1"/>
</dbReference>
<dbReference type="PANTHER" id="PTHR43289">
    <property type="entry name" value="MITOGEN-ACTIVATED PROTEIN KINASE KINASE KINASE 20-RELATED"/>
    <property type="match status" value="1"/>
</dbReference>
<dbReference type="EC" id="2.7.11.1" evidence="1"/>
<feature type="region of interest" description="Disordered" evidence="8">
    <location>
        <begin position="440"/>
        <end position="588"/>
    </location>
</feature>
<gene>
    <name evidence="10" type="ORF">GA0074704_3041</name>
</gene>